<dbReference type="Gene3D" id="1.20.1720.10">
    <property type="entry name" value="Multidrug resistance protein D"/>
    <property type="match status" value="1"/>
</dbReference>
<feature type="transmembrane region" description="Helical" evidence="6">
    <location>
        <begin position="269"/>
        <end position="289"/>
    </location>
</feature>
<feature type="transmembrane region" description="Helical" evidence="6">
    <location>
        <begin position="20"/>
        <end position="43"/>
    </location>
</feature>
<dbReference type="Proteomes" id="UP000266677">
    <property type="component" value="Unassembled WGS sequence"/>
</dbReference>
<keyword evidence="4 6" id="KW-1133">Transmembrane helix</keyword>
<dbReference type="PANTHER" id="PTHR23501">
    <property type="entry name" value="MAJOR FACILITATOR SUPERFAMILY"/>
    <property type="match status" value="1"/>
</dbReference>
<feature type="transmembrane region" description="Helical" evidence="6">
    <location>
        <begin position="148"/>
        <end position="167"/>
    </location>
</feature>
<reference evidence="8 9" key="1">
    <citation type="submission" date="2018-09" db="EMBL/GenBank/DDBJ databases">
        <title>YIM PH21274 draft genome.</title>
        <authorList>
            <person name="Miao C."/>
        </authorList>
    </citation>
    <scope>NUCLEOTIDE SEQUENCE [LARGE SCALE GENOMIC DNA]</scope>
    <source>
        <strain evidence="8 9">YIM PH 21724</strain>
    </source>
</reference>
<proteinExistence type="predicted"/>
<feature type="transmembrane region" description="Helical" evidence="6">
    <location>
        <begin position="231"/>
        <end position="249"/>
    </location>
</feature>
<feature type="transmembrane region" description="Helical" evidence="6">
    <location>
        <begin position="399"/>
        <end position="423"/>
    </location>
</feature>
<feature type="transmembrane region" description="Helical" evidence="6">
    <location>
        <begin position="435"/>
        <end position="454"/>
    </location>
</feature>
<dbReference type="RefSeq" id="WP_120043332.1">
    <property type="nucleotide sequence ID" value="NZ_QZFU01000029.1"/>
</dbReference>
<comment type="caution">
    <text evidence="8">The sequence shown here is derived from an EMBL/GenBank/DDBJ whole genome shotgun (WGS) entry which is preliminary data.</text>
</comment>
<feature type="domain" description="Major facilitator superfamily (MFS) profile" evidence="7">
    <location>
        <begin position="21"/>
        <end position="459"/>
    </location>
</feature>
<name>A0A3A4KHB0_9NOCA</name>
<keyword evidence="5 6" id="KW-0472">Membrane</keyword>
<dbReference type="OrthoDB" id="3503984at2"/>
<feature type="transmembrane region" description="Helical" evidence="6">
    <location>
        <begin position="174"/>
        <end position="194"/>
    </location>
</feature>
<accession>A0A3A4KHB0</accession>
<evidence type="ECO:0000256" key="2">
    <source>
        <dbReference type="ARBA" id="ARBA00022448"/>
    </source>
</evidence>
<evidence type="ECO:0000313" key="8">
    <source>
        <dbReference type="EMBL" id="RJO72230.1"/>
    </source>
</evidence>
<feature type="transmembrane region" description="Helical" evidence="6">
    <location>
        <begin position="206"/>
        <end position="224"/>
    </location>
</feature>
<evidence type="ECO:0000256" key="4">
    <source>
        <dbReference type="ARBA" id="ARBA00022989"/>
    </source>
</evidence>
<keyword evidence="3 6" id="KW-0812">Transmembrane</keyword>
<evidence type="ECO:0000256" key="3">
    <source>
        <dbReference type="ARBA" id="ARBA00022692"/>
    </source>
</evidence>
<protein>
    <submittedName>
        <fullName evidence="8">MFS transporter</fullName>
    </submittedName>
</protein>
<evidence type="ECO:0000259" key="7">
    <source>
        <dbReference type="PROSITE" id="PS50850"/>
    </source>
</evidence>
<evidence type="ECO:0000256" key="5">
    <source>
        <dbReference type="ARBA" id="ARBA00023136"/>
    </source>
</evidence>
<feature type="transmembrane region" description="Helical" evidence="6">
    <location>
        <begin position="296"/>
        <end position="315"/>
    </location>
</feature>
<dbReference type="PRINTS" id="PR01036">
    <property type="entry name" value="TCRTETB"/>
</dbReference>
<sequence>MTSSDSAAGWRGLVTGGRLGAAVVLAGGTALYAISSYVTASLLPTAIRDIGGARYLAWATTVFVVASIASSTLVSRMLAVRGPIVSYLIGYGLFAAGTVVAALSPTMAVMLVGRVIQGLGGGLVMALAYGVIHLAYPQELRRRATALVSAMWGVGTFIGPALGGVFAQLGYWRLAFVALAVLTAGIAAVVPYALRGSAPTGMAQAAPIISLTLLAAAAALVSIASVLHGSWTLLGIVGALGVSAVFIGYERRASATVLPKATYHADSPLRWIYLTMIAVAIGISVENFVPLFAQGIGGLGPLLAGFIGAAASLAWTVAQVWSVNATPAGAARLRVIGPAVIAAGLVLAAIFQITDGDVGRIVVWTLCLMVAGTGIGLSWPHLATAVMGATTDPLQGQQASAAIGTVQLIANAFGAAISGVLVNLGEPSMVRSVRYLEIGLAVIAVLGVAGALAARGRVRSEPVRTAV</sequence>
<dbReference type="GO" id="GO:0022857">
    <property type="term" value="F:transmembrane transporter activity"/>
    <property type="evidence" value="ECO:0007669"/>
    <property type="project" value="InterPro"/>
</dbReference>
<dbReference type="Pfam" id="PF07690">
    <property type="entry name" value="MFS_1"/>
    <property type="match status" value="1"/>
</dbReference>
<comment type="subcellular location">
    <subcellularLocation>
        <location evidence="1">Cell membrane</location>
        <topology evidence="1">Multi-pass membrane protein</topology>
    </subcellularLocation>
</comment>
<feature type="transmembrane region" description="Helical" evidence="6">
    <location>
        <begin position="55"/>
        <end position="78"/>
    </location>
</feature>
<dbReference type="InterPro" id="IPR036259">
    <property type="entry name" value="MFS_trans_sf"/>
</dbReference>
<dbReference type="SUPFAM" id="SSF103473">
    <property type="entry name" value="MFS general substrate transporter"/>
    <property type="match status" value="1"/>
</dbReference>
<feature type="transmembrane region" description="Helical" evidence="6">
    <location>
        <begin position="335"/>
        <end position="354"/>
    </location>
</feature>
<feature type="transmembrane region" description="Helical" evidence="6">
    <location>
        <begin position="361"/>
        <end position="379"/>
    </location>
</feature>
<evidence type="ECO:0000256" key="1">
    <source>
        <dbReference type="ARBA" id="ARBA00004651"/>
    </source>
</evidence>
<dbReference type="GO" id="GO:0005886">
    <property type="term" value="C:plasma membrane"/>
    <property type="evidence" value="ECO:0007669"/>
    <property type="project" value="UniProtKB-SubCell"/>
</dbReference>
<dbReference type="AlphaFoldDB" id="A0A3A4KHB0"/>
<keyword evidence="9" id="KW-1185">Reference proteome</keyword>
<feature type="transmembrane region" description="Helical" evidence="6">
    <location>
        <begin position="115"/>
        <end position="136"/>
    </location>
</feature>
<gene>
    <name evidence="8" type="ORF">D5S18_24030</name>
</gene>
<evidence type="ECO:0000256" key="6">
    <source>
        <dbReference type="SAM" id="Phobius"/>
    </source>
</evidence>
<dbReference type="Gene3D" id="1.20.1250.20">
    <property type="entry name" value="MFS general substrate transporter like domains"/>
    <property type="match status" value="1"/>
</dbReference>
<dbReference type="InterPro" id="IPR011701">
    <property type="entry name" value="MFS"/>
</dbReference>
<keyword evidence="2" id="KW-0813">Transport</keyword>
<organism evidence="8 9">
    <name type="scientific">Nocardia panacis</name>
    <dbReference type="NCBI Taxonomy" id="2340916"/>
    <lineage>
        <taxon>Bacteria</taxon>
        <taxon>Bacillati</taxon>
        <taxon>Actinomycetota</taxon>
        <taxon>Actinomycetes</taxon>
        <taxon>Mycobacteriales</taxon>
        <taxon>Nocardiaceae</taxon>
        <taxon>Nocardia</taxon>
    </lineage>
</organism>
<dbReference type="PROSITE" id="PS50850">
    <property type="entry name" value="MFS"/>
    <property type="match status" value="1"/>
</dbReference>
<feature type="transmembrane region" description="Helical" evidence="6">
    <location>
        <begin position="84"/>
        <end position="103"/>
    </location>
</feature>
<dbReference type="InterPro" id="IPR020846">
    <property type="entry name" value="MFS_dom"/>
</dbReference>
<dbReference type="PANTHER" id="PTHR23501:SF154">
    <property type="entry name" value="MULTIDRUG-EFFLUX TRANSPORTER RV1634-RELATED"/>
    <property type="match status" value="1"/>
</dbReference>
<dbReference type="EMBL" id="QZFU01000029">
    <property type="protein sequence ID" value="RJO72230.1"/>
    <property type="molecule type" value="Genomic_DNA"/>
</dbReference>
<evidence type="ECO:0000313" key="9">
    <source>
        <dbReference type="Proteomes" id="UP000266677"/>
    </source>
</evidence>